<proteinExistence type="predicted"/>
<accession>A0ACC2W1P5</accession>
<protein>
    <submittedName>
        <fullName evidence="1">Uncharacterized protein</fullName>
    </submittedName>
</protein>
<name>A0ACC2W1P5_9TREE</name>
<dbReference type="EMBL" id="JASBWS010000048">
    <property type="protein sequence ID" value="KAJ9105623.1"/>
    <property type="molecule type" value="Genomic_DNA"/>
</dbReference>
<evidence type="ECO:0000313" key="2">
    <source>
        <dbReference type="Proteomes" id="UP001230649"/>
    </source>
</evidence>
<sequence length="224" mass="25551">MVSAKKDERPPEMTLAAEAADRKERLLALRRRKDDGADEDGTRRSFVFRQRNFDRGTRQPIKAVQAKPAVVADVETVEKRVAGLAERIIAEDAVKRMEELDLLNIAPKRANWDLRRDMDKRMKKLERKTQEAYATLFRQRLLANKTNGSSGGTIPSGQDLVASMEAADRERRRGRCWCRMRGLVMRVMISFGMGKMGLASTGKRWVGKCEDPRVTRGLGWLLLY</sequence>
<gene>
    <name evidence="1" type="ORF">QFC20_004303</name>
</gene>
<dbReference type="Proteomes" id="UP001230649">
    <property type="component" value="Unassembled WGS sequence"/>
</dbReference>
<evidence type="ECO:0000313" key="1">
    <source>
        <dbReference type="EMBL" id="KAJ9105623.1"/>
    </source>
</evidence>
<comment type="caution">
    <text evidence="1">The sequence shown here is derived from an EMBL/GenBank/DDBJ whole genome shotgun (WGS) entry which is preliminary data.</text>
</comment>
<reference evidence="1" key="1">
    <citation type="submission" date="2023-04" db="EMBL/GenBank/DDBJ databases">
        <title>Draft Genome sequencing of Naganishia species isolated from polar environments using Oxford Nanopore Technology.</title>
        <authorList>
            <person name="Leo P."/>
            <person name="Venkateswaran K."/>
        </authorList>
    </citation>
    <scope>NUCLEOTIDE SEQUENCE</scope>
    <source>
        <strain evidence="1">MNA-CCFEE 5262</strain>
    </source>
</reference>
<organism evidence="1 2">
    <name type="scientific">Naganishia adeliensis</name>
    <dbReference type="NCBI Taxonomy" id="92952"/>
    <lineage>
        <taxon>Eukaryota</taxon>
        <taxon>Fungi</taxon>
        <taxon>Dikarya</taxon>
        <taxon>Basidiomycota</taxon>
        <taxon>Agaricomycotina</taxon>
        <taxon>Tremellomycetes</taxon>
        <taxon>Filobasidiales</taxon>
        <taxon>Filobasidiaceae</taxon>
        <taxon>Naganishia</taxon>
    </lineage>
</organism>
<keyword evidence="2" id="KW-1185">Reference proteome</keyword>